<feature type="region of interest" description="Disordered" evidence="1">
    <location>
        <begin position="91"/>
        <end position="217"/>
    </location>
</feature>
<name>A0A9P4NTA1_9PEZI</name>
<dbReference type="AlphaFoldDB" id="A0A9P4NTA1"/>
<comment type="caution">
    <text evidence="2">The sequence shown here is derived from an EMBL/GenBank/DDBJ whole genome shotgun (WGS) entry which is preliminary data.</text>
</comment>
<evidence type="ECO:0000256" key="1">
    <source>
        <dbReference type="SAM" id="MobiDB-lite"/>
    </source>
</evidence>
<dbReference type="Pfam" id="PF11595">
    <property type="entry name" value="DUF3245"/>
    <property type="match status" value="1"/>
</dbReference>
<gene>
    <name evidence="2" type="ORF">EJ08DRAFT_696624</name>
</gene>
<sequence length="217" mass="23557">MPPKSKEPSEAEIVFNRANVALAKSQRLIASWLPPKTPEELANAKTQEELEKEDADLFTPVPELLGVGAPLPKDAADGVVKRKDTSSLDALRKQLLGRNATTRNLEVKPEQGVSKPLAKTAKPVLSESEDDEGGRSAVFASRKIKSKRPISPEVPTENYEEDLGSDLPPERSPKPSSKPIDSKAKPSKRKASSFLDEMLAEKAKKKSKKKKGVEAAA</sequence>
<accession>A0A9P4NTA1</accession>
<reference evidence="2" key="1">
    <citation type="journal article" date="2020" name="Stud. Mycol.">
        <title>101 Dothideomycetes genomes: a test case for predicting lifestyles and emergence of pathogens.</title>
        <authorList>
            <person name="Haridas S."/>
            <person name="Albert R."/>
            <person name="Binder M."/>
            <person name="Bloem J."/>
            <person name="Labutti K."/>
            <person name="Salamov A."/>
            <person name="Andreopoulos B."/>
            <person name="Baker S."/>
            <person name="Barry K."/>
            <person name="Bills G."/>
            <person name="Bluhm B."/>
            <person name="Cannon C."/>
            <person name="Castanera R."/>
            <person name="Culley D."/>
            <person name="Daum C."/>
            <person name="Ezra D."/>
            <person name="Gonzalez J."/>
            <person name="Henrissat B."/>
            <person name="Kuo A."/>
            <person name="Liang C."/>
            <person name="Lipzen A."/>
            <person name="Lutzoni F."/>
            <person name="Magnuson J."/>
            <person name="Mondo S."/>
            <person name="Nolan M."/>
            <person name="Ohm R."/>
            <person name="Pangilinan J."/>
            <person name="Park H.-J."/>
            <person name="Ramirez L."/>
            <person name="Alfaro M."/>
            <person name="Sun H."/>
            <person name="Tritt A."/>
            <person name="Yoshinaga Y."/>
            <person name="Zwiers L.-H."/>
            <person name="Turgeon B."/>
            <person name="Goodwin S."/>
            <person name="Spatafora J."/>
            <person name="Crous P."/>
            <person name="Grigoriev I."/>
        </authorList>
    </citation>
    <scope>NUCLEOTIDE SEQUENCE</scope>
    <source>
        <strain evidence="2">CBS 130266</strain>
    </source>
</reference>
<dbReference type="Proteomes" id="UP000800235">
    <property type="component" value="Unassembled WGS sequence"/>
</dbReference>
<keyword evidence="3" id="KW-1185">Reference proteome</keyword>
<protein>
    <submittedName>
        <fullName evidence="2">Uncharacterized protein</fullName>
    </submittedName>
</protein>
<proteinExistence type="predicted"/>
<organism evidence="2 3">
    <name type="scientific">Tothia fuscella</name>
    <dbReference type="NCBI Taxonomy" id="1048955"/>
    <lineage>
        <taxon>Eukaryota</taxon>
        <taxon>Fungi</taxon>
        <taxon>Dikarya</taxon>
        <taxon>Ascomycota</taxon>
        <taxon>Pezizomycotina</taxon>
        <taxon>Dothideomycetes</taxon>
        <taxon>Pleosporomycetidae</taxon>
        <taxon>Venturiales</taxon>
        <taxon>Cylindrosympodiaceae</taxon>
        <taxon>Tothia</taxon>
    </lineage>
</organism>
<dbReference type="InterPro" id="IPR021641">
    <property type="entry name" value="DUF3245"/>
</dbReference>
<evidence type="ECO:0000313" key="2">
    <source>
        <dbReference type="EMBL" id="KAF2431237.1"/>
    </source>
</evidence>
<dbReference type="EMBL" id="MU007033">
    <property type="protein sequence ID" value="KAF2431237.1"/>
    <property type="molecule type" value="Genomic_DNA"/>
</dbReference>
<evidence type="ECO:0000313" key="3">
    <source>
        <dbReference type="Proteomes" id="UP000800235"/>
    </source>
</evidence>
<dbReference type="OrthoDB" id="3438340at2759"/>